<dbReference type="Pfam" id="PF08529">
    <property type="entry name" value="NusA_N"/>
    <property type="match status" value="1"/>
</dbReference>
<dbReference type="SUPFAM" id="SSF54814">
    <property type="entry name" value="Prokaryotic type KH domain (KH-domain type II)"/>
    <property type="match status" value="2"/>
</dbReference>
<proteinExistence type="inferred from homology"/>
<dbReference type="PANTHER" id="PTHR22648">
    <property type="entry name" value="TRANSCRIPTION TERMINATION FACTOR NUSA"/>
    <property type="match status" value="1"/>
</dbReference>
<evidence type="ECO:0000256" key="6">
    <source>
        <dbReference type="ARBA" id="ARBA00023163"/>
    </source>
</evidence>
<dbReference type="PANTHER" id="PTHR22648:SF0">
    <property type="entry name" value="TRANSCRIPTION TERMINATION_ANTITERMINATION PROTEIN NUSA"/>
    <property type="match status" value="1"/>
</dbReference>
<dbReference type="InterPro" id="IPR036555">
    <property type="entry name" value="NusA_N_sf"/>
</dbReference>
<dbReference type="InterPro" id="IPR015946">
    <property type="entry name" value="KH_dom-like_a/b"/>
</dbReference>
<comment type="similarity">
    <text evidence="7">Belongs to the NusA family.</text>
</comment>
<keyword evidence="6 7" id="KW-0804">Transcription</keyword>
<dbReference type="HAMAP" id="MF_00945_B">
    <property type="entry name" value="NusA_B"/>
    <property type="match status" value="1"/>
</dbReference>
<dbReference type="SUPFAM" id="SSF50249">
    <property type="entry name" value="Nucleic acid-binding proteins"/>
    <property type="match status" value="1"/>
</dbReference>
<keyword evidence="2 7" id="KW-0963">Cytoplasm</keyword>
<dbReference type="InterPro" id="IPR030842">
    <property type="entry name" value="TF_NusA_bacterial"/>
</dbReference>
<keyword evidence="10" id="KW-1185">Reference proteome</keyword>
<evidence type="ECO:0000256" key="4">
    <source>
        <dbReference type="ARBA" id="ARBA00022884"/>
    </source>
</evidence>
<dbReference type="InterPro" id="IPR009019">
    <property type="entry name" value="KH_sf_prok-type"/>
</dbReference>
<evidence type="ECO:0000259" key="8">
    <source>
        <dbReference type="PROSITE" id="PS50126"/>
    </source>
</evidence>
<organism evidence="9 10">
    <name type="scientific">Leclercia pneumoniae</name>
    <dbReference type="NCBI Taxonomy" id="2815358"/>
    <lineage>
        <taxon>Bacteria</taxon>
        <taxon>Pseudomonadati</taxon>
        <taxon>Pseudomonadota</taxon>
        <taxon>Gammaproteobacteria</taxon>
        <taxon>Enterobacterales</taxon>
        <taxon>Enterobacteriaceae</taxon>
        <taxon>Leclercia</taxon>
    </lineage>
</organism>
<dbReference type="RefSeq" id="WP_040073894.1">
    <property type="nucleotide sequence ID" value="NZ_CP071383.1"/>
</dbReference>
<gene>
    <name evidence="7 9" type="primary">nusA</name>
    <name evidence="9" type="ORF">KQ929_02230</name>
</gene>
<dbReference type="CDD" id="cd04455">
    <property type="entry name" value="S1_NusA"/>
    <property type="match status" value="1"/>
</dbReference>
<dbReference type="InterPro" id="IPR012340">
    <property type="entry name" value="NA-bd_OB-fold"/>
</dbReference>
<protein>
    <recommendedName>
        <fullName evidence="7">Transcription termination/antitermination protein NusA</fullName>
    </recommendedName>
</protein>
<sequence length="500" mass="55378">MNKEILAVVEAVSNEKALPREKIFEALESALATATKKKYEQEIDVRVEIDRRSGDFDTFRRWVIVEEVTQPTKEITLEAARFEDESLNVGEYVEDQIESVTFDRITTQTAKQVIVQKVREAERAMVVDQFRDQEGEIVTGVVKKVNRDNISLEIKSEGMAGNAEAVILREDMLPRENFRPGDRIRGVLYAVRPEARGAQLFVTRSKPEMLVELFRIEVPEIGEEVIEIKAAARDPGSRAKIAVKTNDKRIDPVGACVGMRGARVQAVSTELGGERIDIVLWDDNPAQFVINAMAPADVASIVVDEDKHTMDIAVEAGNLAQAIGRNGQNVRLASQLSGWELNVMTVDDLQAKHQAEAHAAIDTFTKYLDIDEDFATVLVEEGFSTLEELAYVPMKELLEIDGLDEPTVEALRERAKNALTTLALAQEESLGDKKPADDLLNLEGLDRAIAFKLAARGVCTLEDLAEQGVDDLADIEGLTDEKAGELIMAARNICWFGDEA</sequence>
<dbReference type="EMBL" id="CP076838">
    <property type="protein sequence ID" value="QWW80101.1"/>
    <property type="molecule type" value="Genomic_DNA"/>
</dbReference>
<dbReference type="InterPro" id="IPR010213">
    <property type="entry name" value="TF_NusA"/>
</dbReference>
<evidence type="ECO:0000313" key="9">
    <source>
        <dbReference type="EMBL" id="QWW80101.1"/>
    </source>
</evidence>
<dbReference type="CDD" id="cd22529">
    <property type="entry name" value="KH-II_NusA_rpt2"/>
    <property type="match status" value="1"/>
</dbReference>
<dbReference type="Pfam" id="PF13184">
    <property type="entry name" value="KH_NusA_1st"/>
    <property type="match status" value="1"/>
</dbReference>
<dbReference type="Gene3D" id="3.30.300.20">
    <property type="match status" value="2"/>
</dbReference>
<comment type="subcellular location">
    <subcellularLocation>
        <location evidence="7">Cytoplasm</location>
    </subcellularLocation>
</comment>
<evidence type="ECO:0000256" key="7">
    <source>
        <dbReference type="HAMAP-Rule" id="MF_00945"/>
    </source>
</evidence>
<evidence type="ECO:0000313" key="10">
    <source>
        <dbReference type="Proteomes" id="UP000683497"/>
    </source>
</evidence>
<comment type="subunit">
    <text evidence="7">Monomer. Binds directly to the core enzyme of the DNA-dependent RNA polymerase and to nascent RNA.</text>
</comment>
<evidence type="ECO:0000256" key="5">
    <source>
        <dbReference type="ARBA" id="ARBA00023015"/>
    </source>
</evidence>
<keyword evidence="5 7" id="KW-0805">Transcription regulation</keyword>
<dbReference type="Gene3D" id="3.30.1480.10">
    <property type="entry name" value="NusA, N-terminal domain"/>
    <property type="match status" value="1"/>
</dbReference>
<dbReference type="SUPFAM" id="SSF69705">
    <property type="entry name" value="Transcription factor NusA, N-terminal domain"/>
    <property type="match status" value="1"/>
</dbReference>
<evidence type="ECO:0000256" key="2">
    <source>
        <dbReference type="ARBA" id="ARBA00022490"/>
    </source>
</evidence>
<dbReference type="CDD" id="cd02134">
    <property type="entry name" value="KH-II_NusA_rpt1"/>
    <property type="match status" value="1"/>
</dbReference>
<dbReference type="InterPro" id="IPR058582">
    <property type="entry name" value="KH_NusA_2nd"/>
</dbReference>
<dbReference type="InterPro" id="IPR010995">
    <property type="entry name" value="DNA_repair_Rad51/TF_NusA_a-hlx"/>
</dbReference>
<feature type="domain" description="S1 motif" evidence="8">
    <location>
        <begin position="135"/>
        <end position="205"/>
    </location>
</feature>
<dbReference type="Pfam" id="PF26594">
    <property type="entry name" value="KH_NusA_2nd"/>
    <property type="match status" value="1"/>
</dbReference>
<dbReference type="SUPFAM" id="SSF47794">
    <property type="entry name" value="Rad51 N-terminal domain-like"/>
    <property type="match status" value="2"/>
</dbReference>
<name>A0ABX8JZQ8_9ENTR</name>
<dbReference type="InterPro" id="IPR010214">
    <property type="entry name" value="Tscrpt_termin_fac_NusA_C_rpt"/>
</dbReference>
<evidence type="ECO:0000256" key="1">
    <source>
        <dbReference type="ARBA" id="ARBA00022472"/>
    </source>
</evidence>
<reference evidence="9 10" key="1">
    <citation type="submission" date="2021-06" db="EMBL/GenBank/DDBJ databases">
        <title>Leclercia pneumoniae sp. nov.</title>
        <authorList>
            <person name="Hoenemann M."/>
            <person name="Viehweger A."/>
            <person name="Dietze N."/>
        </authorList>
    </citation>
    <scope>NUCLEOTIDE SEQUENCE [LARGE SCALE GENOMIC DNA]</scope>
    <source>
        <strain evidence="10">49125</strain>
    </source>
</reference>
<dbReference type="InterPro" id="IPR003029">
    <property type="entry name" value="S1_domain"/>
</dbReference>
<dbReference type="InterPro" id="IPR013735">
    <property type="entry name" value="TF_NusA_N"/>
</dbReference>
<dbReference type="NCBIfam" id="TIGR01953">
    <property type="entry name" value="NusA"/>
    <property type="match status" value="1"/>
</dbReference>
<dbReference type="Pfam" id="PF14520">
    <property type="entry name" value="HHH_5"/>
    <property type="match status" value="1"/>
</dbReference>
<comment type="function">
    <text evidence="7">Participates in both transcription termination and antitermination.</text>
</comment>
<dbReference type="PROSITE" id="PS50084">
    <property type="entry name" value="KH_TYPE_1"/>
    <property type="match status" value="1"/>
</dbReference>
<dbReference type="PROSITE" id="PS50126">
    <property type="entry name" value="S1"/>
    <property type="match status" value="1"/>
</dbReference>
<evidence type="ECO:0000256" key="3">
    <source>
        <dbReference type="ARBA" id="ARBA00022814"/>
    </source>
</evidence>
<dbReference type="Gene3D" id="2.40.50.140">
    <property type="entry name" value="Nucleic acid-binding proteins"/>
    <property type="match status" value="1"/>
</dbReference>
<keyword evidence="4 7" id="KW-0694">RNA-binding</keyword>
<accession>A0ABX8JZQ8</accession>
<dbReference type="SMART" id="SM00316">
    <property type="entry name" value="S1"/>
    <property type="match status" value="1"/>
</dbReference>
<dbReference type="NCBIfam" id="TIGR01954">
    <property type="entry name" value="nusA_Cterm_rpt"/>
    <property type="match status" value="2"/>
</dbReference>
<keyword evidence="3 7" id="KW-0889">Transcription antitermination</keyword>
<keyword evidence="7" id="KW-0677">Repeat</keyword>
<dbReference type="Gene3D" id="1.10.150.20">
    <property type="entry name" value="5' to 3' exonuclease, C-terminal subdomain"/>
    <property type="match status" value="2"/>
</dbReference>
<keyword evidence="1 7" id="KW-0806">Transcription termination</keyword>
<dbReference type="InterPro" id="IPR025249">
    <property type="entry name" value="TF_NusA_KH_1st"/>
</dbReference>
<dbReference type="Proteomes" id="UP000683497">
    <property type="component" value="Chromosome"/>
</dbReference>